<evidence type="ECO:0000313" key="2">
    <source>
        <dbReference type="EMBL" id="MBP2180654.1"/>
    </source>
</evidence>
<feature type="domain" description="DUF1707" evidence="1">
    <location>
        <begin position="13"/>
        <end position="65"/>
    </location>
</feature>
<dbReference type="Proteomes" id="UP000741013">
    <property type="component" value="Unassembled WGS sequence"/>
</dbReference>
<dbReference type="InterPro" id="IPR012551">
    <property type="entry name" value="DUF1707_SHOCT-like"/>
</dbReference>
<protein>
    <recommendedName>
        <fullName evidence="1">DUF1707 domain-containing protein</fullName>
    </recommendedName>
</protein>
<dbReference type="PANTHER" id="PTHR40763:SF4">
    <property type="entry name" value="DUF1707 DOMAIN-CONTAINING PROTEIN"/>
    <property type="match status" value="1"/>
</dbReference>
<evidence type="ECO:0000259" key="1">
    <source>
        <dbReference type="Pfam" id="PF08044"/>
    </source>
</evidence>
<evidence type="ECO:0000313" key="3">
    <source>
        <dbReference type="Proteomes" id="UP000741013"/>
    </source>
</evidence>
<name>A0ABS4PP85_9PSEU</name>
<dbReference type="PANTHER" id="PTHR40763">
    <property type="entry name" value="MEMBRANE PROTEIN-RELATED"/>
    <property type="match status" value="1"/>
</dbReference>
<accession>A0ABS4PP85</accession>
<dbReference type="Pfam" id="PF08044">
    <property type="entry name" value="DUF1707"/>
    <property type="match status" value="1"/>
</dbReference>
<keyword evidence="3" id="KW-1185">Reference proteome</keyword>
<proteinExistence type="predicted"/>
<reference evidence="2 3" key="1">
    <citation type="submission" date="2021-03" db="EMBL/GenBank/DDBJ databases">
        <title>Sequencing the genomes of 1000 actinobacteria strains.</title>
        <authorList>
            <person name="Klenk H.-P."/>
        </authorList>
    </citation>
    <scope>NUCLEOTIDE SEQUENCE [LARGE SCALE GENOMIC DNA]</scope>
    <source>
        <strain evidence="2 3">DSM 45510</strain>
    </source>
</reference>
<dbReference type="EMBL" id="JAGGMS010000001">
    <property type="protein sequence ID" value="MBP2180654.1"/>
    <property type="molecule type" value="Genomic_DNA"/>
</dbReference>
<comment type="caution">
    <text evidence="2">The sequence shown here is derived from an EMBL/GenBank/DDBJ whole genome shotgun (WGS) entry which is preliminary data.</text>
</comment>
<gene>
    <name evidence="2" type="ORF">JOM49_002180</name>
</gene>
<organism evidence="2 3">
    <name type="scientific">Amycolatopsis magusensis</name>
    <dbReference type="NCBI Taxonomy" id="882444"/>
    <lineage>
        <taxon>Bacteria</taxon>
        <taxon>Bacillati</taxon>
        <taxon>Actinomycetota</taxon>
        <taxon>Actinomycetes</taxon>
        <taxon>Pseudonocardiales</taxon>
        <taxon>Pseudonocardiaceae</taxon>
        <taxon>Amycolatopsis</taxon>
    </lineage>
</organism>
<sequence>MSEHPGLPEPSQMRVSDADRERVAQILHQAMSEGRITVDELEERLSVVYAAKTAADLRPVTLDLPVEGSVVAAVPASSPALSTPHNLVGGRPGSASSVAVMAGVERKGNWVIPGTHNSFAFWGGVEINLMHARFAEQHTTINAVAIMAGVDIVVPDDINLDVTGIGFMGAFETRDRGDVHIAPENAPVLKVTGFAFWGAVTVIRKPRKAPSSAPQITP</sequence>